<proteinExistence type="predicted"/>
<dbReference type="AlphaFoldDB" id="A0A0M7AIM3"/>
<evidence type="ECO:0000313" key="2">
    <source>
        <dbReference type="EMBL" id="CTQ73623.1"/>
    </source>
</evidence>
<dbReference type="OrthoDB" id="72299at2"/>
<accession>A0A0M7AIM3</accession>
<evidence type="ECO:0000313" key="3">
    <source>
        <dbReference type="Proteomes" id="UP000053235"/>
    </source>
</evidence>
<dbReference type="RefSeq" id="WP_055672955.1">
    <property type="nucleotide sequence ID" value="NZ_CXWD01000015.1"/>
</dbReference>
<name>A0A0M7AIM3_9HYPH</name>
<protein>
    <recommendedName>
        <fullName evidence="1">DUF4062 domain-containing protein</fullName>
    </recommendedName>
</protein>
<organism evidence="2 3">
    <name type="scientific">Roseibium alexandrii</name>
    <dbReference type="NCBI Taxonomy" id="388408"/>
    <lineage>
        <taxon>Bacteria</taxon>
        <taxon>Pseudomonadati</taxon>
        <taxon>Pseudomonadota</taxon>
        <taxon>Alphaproteobacteria</taxon>
        <taxon>Hyphomicrobiales</taxon>
        <taxon>Stappiaceae</taxon>
        <taxon>Roseibium</taxon>
    </lineage>
</organism>
<dbReference type="Pfam" id="PF13271">
    <property type="entry name" value="DUF4062"/>
    <property type="match status" value="1"/>
</dbReference>
<dbReference type="Proteomes" id="UP000053235">
    <property type="component" value="Unassembled WGS sequence"/>
</dbReference>
<dbReference type="EMBL" id="CXWD01000015">
    <property type="protein sequence ID" value="CTQ73623.1"/>
    <property type="molecule type" value="Genomic_DNA"/>
</dbReference>
<feature type="domain" description="DUF4062" evidence="1">
    <location>
        <begin position="6"/>
        <end position="97"/>
    </location>
</feature>
<dbReference type="InterPro" id="IPR025139">
    <property type="entry name" value="DUF4062"/>
</dbReference>
<reference evidence="3" key="1">
    <citation type="submission" date="2015-07" db="EMBL/GenBank/DDBJ databases">
        <authorList>
            <person name="Rodrigo-Torres Lidia"/>
            <person name="Arahal R.David."/>
        </authorList>
    </citation>
    <scope>NUCLEOTIDE SEQUENCE [LARGE SCALE GENOMIC DNA]</scope>
    <source>
        <strain evidence="3">CECT 5112</strain>
    </source>
</reference>
<gene>
    <name evidence="2" type="ORF">LAX5112_03600</name>
</gene>
<dbReference type="STRING" id="388408.LAX5112_03600"/>
<sequence>MAAPSIFVSSTFVDLQHLREHLEKFIANFGYTPIMFEFGGIGFDYEKPIDVSCYDEVEQSDMFILVIGGRYGSPATDAVKGKSKTYLSITRKEYEAAINSGKPVFTFVEASVLNERRTYNKNKGNQTIVYASVDDTQIFDFIDDIYGKKKNNFIKSFSSLDEITAELRSQWAGIVKRAVNAKTSLDSGERIRLNSFKLFFYRHRRGMSQREISRELNIPVNEFQKLERVRFNKKKSTVTTTPISPFVIGLCFGIWKKHCKCRENWRQVSSMTLQQCLWSSMQTTGERKPG</sequence>
<evidence type="ECO:0000259" key="1">
    <source>
        <dbReference type="Pfam" id="PF13271"/>
    </source>
</evidence>
<keyword evidence="3" id="KW-1185">Reference proteome</keyword>